<dbReference type="EMBL" id="JH795140">
    <property type="protein sequence ID" value="ELQ64820.1"/>
    <property type="molecule type" value="Genomic_DNA"/>
</dbReference>
<name>L7JB93_PYRO1</name>
<organism>
    <name type="scientific">Pyricularia oryzae (strain P131)</name>
    <name type="common">Rice blast fungus</name>
    <name type="synonym">Magnaporthe oryzae</name>
    <dbReference type="NCBI Taxonomy" id="1143193"/>
    <lineage>
        <taxon>Eukaryota</taxon>
        <taxon>Fungi</taxon>
        <taxon>Dikarya</taxon>
        <taxon>Ascomycota</taxon>
        <taxon>Pezizomycotina</taxon>
        <taxon>Sordariomycetes</taxon>
        <taxon>Sordariomycetidae</taxon>
        <taxon>Magnaporthales</taxon>
        <taxon>Pyriculariaceae</taxon>
        <taxon>Pyricularia</taxon>
    </lineage>
</organism>
<protein>
    <submittedName>
        <fullName evidence="1">Uncharacterized protein</fullName>
    </submittedName>
</protein>
<gene>
    <name evidence="1" type="ORF">OOW_P131scaffold00562g24</name>
</gene>
<reference evidence="1" key="1">
    <citation type="journal article" date="2012" name="PLoS Genet.">
        <title>Comparative analysis of the genomes of two field isolates of the rice blast fungus Magnaporthe oryzae.</title>
        <authorList>
            <person name="Xue M."/>
            <person name="Yang J."/>
            <person name="Li Z."/>
            <person name="Hu S."/>
            <person name="Yao N."/>
            <person name="Dean R.A."/>
            <person name="Zhao W."/>
            <person name="Shen M."/>
            <person name="Zhang H."/>
            <person name="Li C."/>
            <person name="Liu L."/>
            <person name="Cao L."/>
            <person name="Xu X."/>
            <person name="Xing Y."/>
            <person name="Hsiang T."/>
            <person name="Zhang Z."/>
            <person name="Xu J.R."/>
            <person name="Peng Y.L."/>
        </authorList>
    </citation>
    <scope>NUCLEOTIDE SEQUENCE [LARGE SCALE GENOMIC DNA]</scope>
    <source>
        <strain evidence="1">P131</strain>
    </source>
</reference>
<evidence type="ECO:0000313" key="1">
    <source>
        <dbReference type="EMBL" id="ELQ64820.1"/>
    </source>
</evidence>
<accession>L7JB93</accession>
<sequence length="184" mass="20837">MAQAPWTLPPQRYPQPRRQVQGIIVKLPVWLDCKLNSLKISLAPKKTKSGEIDLSLRFRFGIHTIFLLVSPLTTFDDISVELLSAIRERYPRGLSSSRISPNDTPIPGDGEEVIVVYGALASRHNLESWRDLKIQGSETPVSKSIKDGTDIAFLVRTPDEEDDPVKFVVEWPRLDDDDDEDEEQ</sequence>
<proteinExistence type="predicted"/>
<dbReference type="AlphaFoldDB" id="L7JB93"/>